<reference evidence="2 3" key="1">
    <citation type="submission" date="2014-04" db="EMBL/GenBank/DDBJ databases">
        <title>Genome evolution of avian class.</title>
        <authorList>
            <person name="Zhang G."/>
            <person name="Li C."/>
        </authorList>
    </citation>
    <scope>NUCLEOTIDE SEQUENCE [LARGE SCALE GENOMIC DNA]</scope>
    <source>
        <strain evidence="2">BGI_N303</strain>
    </source>
</reference>
<keyword evidence="3" id="KW-1185">Reference proteome</keyword>
<dbReference type="Gene3D" id="4.10.75.10">
    <property type="entry name" value="Elafin-like"/>
    <property type="match status" value="1"/>
</dbReference>
<evidence type="ECO:0000313" key="3">
    <source>
        <dbReference type="Proteomes" id="UP000053760"/>
    </source>
</evidence>
<sequence>VLFSFAEMPGTCPPVSPGIPMLGVCMDQCKTDSNCSGNQKCCRNGCGKVSCVTP</sequence>
<organism evidence="2 3">
    <name type="scientific">Cuculus canorus</name>
    <name type="common">Common cuckoo</name>
    <dbReference type="NCBI Taxonomy" id="55661"/>
    <lineage>
        <taxon>Eukaryota</taxon>
        <taxon>Metazoa</taxon>
        <taxon>Chordata</taxon>
        <taxon>Craniata</taxon>
        <taxon>Vertebrata</taxon>
        <taxon>Euteleostomi</taxon>
        <taxon>Archelosauria</taxon>
        <taxon>Archosauria</taxon>
        <taxon>Dinosauria</taxon>
        <taxon>Saurischia</taxon>
        <taxon>Theropoda</taxon>
        <taxon>Coelurosauria</taxon>
        <taxon>Aves</taxon>
        <taxon>Neognathae</taxon>
        <taxon>Neoaves</taxon>
        <taxon>Otidimorphae</taxon>
        <taxon>Cuculiformes</taxon>
        <taxon>Cuculidae</taxon>
        <taxon>Cuculus</taxon>
    </lineage>
</organism>
<dbReference type="STRING" id="55661.A0A091G8G2"/>
<feature type="non-terminal residue" evidence="2">
    <location>
        <position position="1"/>
    </location>
</feature>
<dbReference type="GO" id="GO:0005576">
    <property type="term" value="C:extracellular region"/>
    <property type="evidence" value="ECO:0007669"/>
    <property type="project" value="InterPro"/>
</dbReference>
<dbReference type="Pfam" id="PF00095">
    <property type="entry name" value="WAP"/>
    <property type="match status" value="1"/>
</dbReference>
<feature type="domain" description="WAP" evidence="1">
    <location>
        <begin position="5"/>
        <end position="54"/>
    </location>
</feature>
<dbReference type="SMART" id="SM00217">
    <property type="entry name" value="WAP"/>
    <property type="match status" value="1"/>
</dbReference>
<dbReference type="SUPFAM" id="SSF57256">
    <property type="entry name" value="Elafin-like"/>
    <property type="match status" value="1"/>
</dbReference>
<gene>
    <name evidence="2" type="ORF">N303_11925</name>
</gene>
<accession>A0A091G8G2</accession>
<name>A0A091G8G2_CUCCA</name>
<feature type="non-terminal residue" evidence="2">
    <location>
        <position position="54"/>
    </location>
</feature>
<proteinExistence type="predicted"/>
<protein>
    <submittedName>
        <fullName evidence="2">WAP four-disulfide core domain protein 2</fullName>
    </submittedName>
</protein>
<evidence type="ECO:0000313" key="2">
    <source>
        <dbReference type="EMBL" id="KFO77469.1"/>
    </source>
</evidence>
<dbReference type="FunFam" id="4.10.75.10:FF:000001">
    <property type="entry name" value="Anosmin 1"/>
    <property type="match status" value="1"/>
</dbReference>
<dbReference type="InterPro" id="IPR008197">
    <property type="entry name" value="WAP_dom"/>
</dbReference>
<dbReference type="Proteomes" id="UP000053760">
    <property type="component" value="Unassembled WGS sequence"/>
</dbReference>
<evidence type="ECO:0000259" key="1">
    <source>
        <dbReference type="PROSITE" id="PS51390"/>
    </source>
</evidence>
<dbReference type="EMBL" id="KL447823">
    <property type="protein sequence ID" value="KFO77469.1"/>
    <property type="molecule type" value="Genomic_DNA"/>
</dbReference>
<dbReference type="PROSITE" id="PS51390">
    <property type="entry name" value="WAP"/>
    <property type="match status" value="1"/>
</dbReference>
<dbReference type="InterPro" id="IPR036645">
    <property type="entry name" value="Elafin-like_sf"/>
</dbReference>
<dbReference type="GO" id="GO:0030414">
    <property type="term" value="F:peptidase inhibitor activity"/>
    <property type="evidence" value="ECO:0007669"/>
    <property type="project" value="InterPro"/>
</dbReference>
<dbReference type="AlphaFoldDB" id="A0A091G8G2"/>